<name>A0A928V3J7_9GAMM</name>
<dbReference type="AlphaFoldDB" id="A0A928V3J7"/>
<reference evidence="1" key="1">
    <citation type="submission" date="2018-07" db="EMBL/GenBank/DDBJ databases">
        <title>Genome assembly of strain Ka43.</title>
        <authorList>
            <person name="Kukolya J."/>
            <person name="Nagy I."/>
            <person name="Horvath B."/>
            <person name="Toth A."/>
        </authorList>
    </citation>
    <scope>NUCLEOTIDE SEQUENCE</scope>
    <source>
        <strain evidence="1">KB43</strain>
    </source>
</reference>
<protein>
    <submittedName>
        <fullName evidence="1">Uncharacterized protein</fullName>
    </submittedName>
</protein>
<keyword evidence="2" id="KW-1185">Reference proteome</keyword>
<evidence type="ECO:0000313" key="1">
    <source>
        <dbReference type="EMBL" id="MBE8716555.1"/>
    </source>
</evidence>
<gene>
    <name evidence="1" type="ORF">C4F51_05055</name>
</gene>
<accession>A0A928V3J7</accession>
<sequence length="76" mass="8737">MTEGDALLLEVNTLFSGALDASWGEGFFDGFVKICRWFRLTNSISIYPERAVLYEYDGLFPKNFILIIKFSHLLIL</sequence>
<evidence type="ECO:0000313" key="2">
    <source>
        <dbReference type="Proteomes" id="UP000652567"/>
    </source>
</evidence>
<dbReference type="Proteomes" id="UP000652567">
    <property type="component" value="Unassembled WGS sequence"/>
</dbReference>
<organism evidence="1 2">
    <name type="scientific">Cellvibrio polysaccharolyticus</name>
    <dbReference type="NCBI Taxonomy" id="2082724"/>
    <lineage>
        <taxon>Bacteria</taxon>
        <taxon>Pseudomonadati</taxon>
        <taxon>Pseudomonadota</taxon>
        <taxon>Gammaproteobacteria</taxon>
        <taxon>Cellvibrionales</taxon>
        <taxon>Cellvibrionaceae</taxon>
        <taxon>Cellvibrio</taxon>
    </lineage>
</organism>
<comment type="caution">
    <text evidence="1">The sequence shown here is derived from an EMBL/GenBank/DDBJ whole genome shotgun (WGS) entry which is preliminary data.</text>
</comment>
<proteinExistence type="predicted"/>
<dbReference type="EMBL" id="PRDL01000001">
    <property type="protein sequence ID" value="MBE8716555.1"/>
    <property type="molecule type" value="Genomic_DNA"/>
</dbReference>